<dbReference type="Proteomes" id="UP000790709">
    <property type="component" value="Unassembled WGS sequence"/>
</dbReference>
<evidence type="ECO:0000313" key="1">
    <source>
        <dbReference type="EMBL" id="KAH7920381.1"/>
    </source>
</evidence>
<proteinExistence type="predicted"/>
<gene>
    <name evidence="1" type="ORF">BV22DRAFT_1098232</name>
</gene>
<comment type="caution">
    <text evidence="1">The sequence shown here is derived from an EMBL/GenBank/DDBJ whole genome shotgun (WGS) entry which is preliminary data.</text>
</comment>
<evidence type="ECO:0000313" key="2">
    <source>
        <dbReference type="Proteomes" id="UP000790709"/>
    </source>
</evidence>
<organism evidence="1 2">
    <name type="scientific">Leucogyrophana mollusca</name>
    <dbReference type="NCBI Taxonomy" id="85980"/>
    <lineage>
        <taxon>Eukaryota</taxon>
        <taxon>Fungi</taxon>
        <taxon>Dikarya</taxon>
        <taxon>Basidiomycota</taxon>
        <taxon>Agaricomycotina</taxon>
        <taxon>Agaricomycetes</taxon>
        <taxon>Agaricomycetidae</taxon>
        <taxon>Boletales</taxon>
        <taxon>Boletales incertae sedis</taxon>
        <taxon>Leucogyrophana</taxon>
    </lineage>
</organism>
<protein>
    <submittedName>
        <fullName evidence="1">Uncharacterized protein</fullName>
    </submittedName>
</protein>
<sequence>MASQPPSVRPTSILHRTPWLPPVAVAAEGVYVDLEDGRRVIDGIGGAAVTCVGASHPTVIKAIKEQVDTLTYIYNMQLSSKPAEELAKLLVETSNGAFELVAFASGGSEAMEAVIKLARQYYVETGQPQRKNYIARQLSFHGNTVATLSLAYHPARRAPYAAILDTTNFHHVSPAYAKRFQKPDESEEQYVERLRQELEAKFIELGPDTVVGFVAETVVGATTGVVSAPKGYFKAMKSVCDKYGALFILDEVMSGMGRMGTLHAWESLGDGVAPDIQAVAKGLGGGYASIGATLISPKVAKGIRGNSGLQKHGHTYQAHPMACAASLAVQKVIIEEDLLKNLNTQGELMGRLLRERLQSPNALAAPYTFDVRGRGGFWGIEFDFDGPTAQKVDLKGQQFALVVQARCLQNGLIAMGMAGGSNVEGSKGDHMMLAPAYNITSQEVEKIVDIFVNSVEEARSLRSSARVKAAKQKEKERDKGKEKDVDSADQSSAAAASSDKTRGTRSTRSKRTRDDSTGKGKAKESSEESYSTSKRARRATFPSASLTINEPEKDRKGKKRAAPEGDSEEEGPSTSLSSTNKRTRTISYSLRSRFDPSAPLSAPMARKSRPPTTKGKAPIKEKVSASAGSSMLNDEDVEMLDVGALKHDGDGSDDHAEGCVDDGGDADEHDKDEEPGDGEADDAGEDDDPSPPAGPRGFGGLDESATMAIFGDYRQFGSYMMSLSGRLKTMLNNIKSTASPTTRLVTLQELSELLSISTEDTLAGSFQVEQFVKELVKILGGRGNDENDDDDDGDDQDEQDQDAALAAALAMSTGGASYQGDDNLEAQVLACRCLANLMEALPGVAHTVVYHGAIPVLCSKLIEISYIDLAEQTLSTLEKISEEFPSSIVREGGLAALLNYLDFFSIAVQRTALQAAANCCRNVSSEQYSMILGVWPIIRNCLGYSDQRLVEFACLCVIRVIDSYYRSSTENLESLLDEATIGAINLLLMPAGGSPLIAANTYTLLLRALATAARASPKITVTLLQADIVDTLYQILTGVLPSGPSRGTGQGEASGGQGLGGDVTHMTVMENLAHRSKDQIEEALSLVSELMPPLPKDGVFDHKGYTDKALARMVKAKAKADRAAARHATASASLALPPSITPDSAPLSPAVPEINQEAIQTDSQMQDVDEGVSQPTTQSAPTEASVDRTELLRSKPEVVGRFMQLMVPILIDVYAASVITPVRVKTLTGLLKAVGFLDGEALKAVFNLVPVASFASSILSSKDHPSLVIGALQLVDLLLQKVASEYRPALRREGVFHEVDAYAARPLVSAKSKDKDKESSDSSAPIEPGTIPIHGSASTIPGFKKLSSLSLEPDDAITLRARIIRFKYALGQEDGDGNSTFEELRRLVERIHDADASESVLIVSLREFADLFASNSSVSSFELLQSGAVEGLLRFATDPDRRVSIKRRQELLHDALTARVARGVPMSQSAHAVLVKKLQESLTRMECFDVVTVTQGSDDSKRSSPSLLARQLRLRLTADEESDIPRNLQNMVVSIHAIATFQALNDYLRPRVAGLMSSGRLSGMLAALAASGFGPGATSRTLNEDQGQPSKPPEPATESSAPAGSSEIGRRRSLRLSAKNGGSNVPDPAGEESAENPSTSTGSSTSAQPQPTAGQRDSPLVDSGFAADFTDDEVDAEVFDDEDDGDHPADKTISLAIADDGAKVEAQTPDGTRVATPNPSKDVPPIPTSRQALSNRSSYAAALKAKPSDWHLEFSMDDQLLPLDLTIYGAIHQHELRKKLGPVPSSTMWQGVYTVKFKKVNGPPPALETRGDQLASKVRSPSPALSSLPDDAPHAKILRLLRVLHKVNAAEAERPLKPLERRSLPESAFVNNKLTAKLTRQLEEPMIVASSCLPDWALDLPQNFPFLFPFATRYNYLQSTSFGYARLILKWQSQQTRGQDSSRRDEGIGFLGRLQRQKVRISRKHILESAVKVFELYGSSSSVLEVEYFEEVGTGLGPTLEFYSLVSKEFARRDLKIWRDADAGSPGIYVHHPAGLYPAPISPDDIANDGGQKRTHILRVIGQYVAKAMLDSRIIDLSFNKVFIKQVLGEDVPLTIETLRLVDSELANSLAKLQSYASMKGHSEKLYRKVALMDIVNVEDLALDFTIPGYDIELRPGGRDIQVTSENAEEYIREVLNAIIGSGAQPQAKAFREGFSKVFPITDLQAFSADELVMLFGNSDEDWSTETLNEALKADHGFNVDSRAIHDLLEIMSEFDAPTRREYLQFITGSPKLPIGGFRGLNPPLTVVRKPHEPPLTADDYLPSVMTCVNYLKLPEYSSKKVMREKLLTAMKEGVGSFHLS</sequence>
<accession>A0ACB8B3U8</accession>
<keyword evidence="2" id="KW-1185">Reference proteome</keyword>
<name>A0ACB8B3U8_9AGAM</name>
<reference evidence="1" key="1">
    <citation type="journal article" date="2021" name="New Phytol.">
        <title>Evolutionary innovations through gain and loss of genes in the ectomycorrhizal Boletales.</title>
        <authorList>
            <person name="Wu G."/>
            <person name="Miyauchi S."/>
            <person name="Morin E."/>
            <person name="Kuo A."/>
            <person name="Drula E."/>
            <person name="Varga T."/>
            <person name="Kohler A."/>
            <person name="Feng B."/>
            <person name="Cao Y."/>
            <person name="Lipzen A."/>
            <person name="Daum C."/>
            <person name="Hundley H."/>
            <person name="Pangilinan J."/>
            <person name="Johnson J."/>
            <person name="Barry K."/>
            <person name="LaButti K."/>
            <person name="Ng V."/>
            <person name="Ahrendt S."/>
            <person name="Min B."/>
            <person name="Choi I.G."/>
            <person name="Park H."/>
            <person name="Plett J.M."/>
            <person name="Magnuson J."/>
            <person name="Spatafora J.W."/>
            <person name="Nagy L.G."/>
            <person name="Henrissat B."/>
            <person name="Grigoriev I.V."/>
            <person name="Yang Z.L."/>
            <person name="Xu J."/>
            <person name="Martin F.M."/>
        </authorList>
    </citation>
    <scope>NUCLEOTIDE SEQUENCE</scope>
    <source>
        <strain evidence="1">KUC20120723A-06</strain>
    </source>
</reference>
<dbReference type="EMBL" id="MU266584">
    <property type="protein sequence ID" value="KAH7920381.1"/>
    <property type="molecule type" value="Genomic_DNA"/>
</dbReference>